<dbReference type="SUPFAM" id="SSF140683">
    <property type="entry name" value="SP0561-like"/>
    <property type="match status" value="1"/>
</dbReference>
<evidence type="ECO:0000259" key="1">
    <source>
        <dbReference type="Pfam" id="PF08984"/>
    </source>
</evidence>
<comment type="caution">
    <text evidence="2">The sequence shown here is derived from an EMBL/GenBank/DDBJ whole genome shotgun (WGS) entry which is preliminary data.</text>
</comment>
<dbReference type="InterPro" id="IPR038062">
    <property type="entry name" value="ScdA-like_N_sf"/>
</dbReference>
<dbReference type="InterPro" id="IPR015077">
    <property type="entry name" value="DUF1858"/>
</dbReference>
<reference evidence="2 3" key="1">
    <citation type="submission" date="2017-10" db="EMBL/GenBank/DDBJ databases">
        <title>Resolving the taxonomy of Roseburia spp., Eubacterium rectale and Agathobacter spp. through phylogenomic analysis.</title>
        <authorList>
            <person name="Sheridan P.O."/>
            <person name="Walker A.W."/>
            <person name="Duncan S.H."/>
            <person name="Scott K.P."/>
            <person name="Toole P.W.O."/>
            <person name="Luis P."/>
            <person name="Flint H.J."/>
        </authorList>
    </citation>
    <scope>NUCLEOTIDE SEQUENCE [LARGE SCALE GENOMIC DNA]</scope>
    <source>
        <strain evidence="2 3">JK623</strain>
    </source>
</reference>
<dbReference type="EMBL" id="PDYG01000004">
    <property type="protein sequence ID" value="PHU38681.1"/>
    <property type="molecule type" value="Genomic_DNA"/>
</dbReference>
<name>A0A2G3E644_9FIRM</name>
<evidence type="ECO:0000313" key="2">
    <source>
        <dbReference type="EMBL" id="PHU38681.1"/>
    </source>
</evidence>
<feature type="domain" description="DUF1858" evidence="1">
    <location>
        <begin position="5"/>
        <end position="57"/>
    </location>
</feature>
<proteinExistence type="predicted"/>
<dbReference type="Gene3D" id="1.10.3910.10">
    <property type="entry name" value="SP0561-like"/>
    <property type="match status" value="1"/>
</dbReference>
<dbReference type="RefSeq" id="WP_031542515.1">
    <property type="nucleotide sequence ID" value="NZ_JANSWH010000068.1"/>
</dbReference>
<accession>A0A2G3E644</accession>
<gene>
    <name evidence="2" type="ORF">CSX02_01670</name>
</gene>
<dbReference type="AlphaFoldDB" id="A0A2G3E644"/>
<dbReference type="InterPro" id="IPR023883">
    <property type="entry name" value="CHP03980_redox-disulphide"/>
</dbReference>
<protein>
    <submittedName>
        <fullName evidence="2">Disulfide oxidoreductase</fullName>
    </submittedName>
</protein>
<dbReference type="Proteomes" id="UP000224563">
    <property type="component" value="Unassembled WGS sequence"/>
</dbReference>
<sequence>MAAVTKDTMIGELLRIDENIAPMLLNIGMHCLGCPSSQMETIEEAAMVHGIEPSALVDSINEFIEKDLAAKENA</sequence>
<keyword evidence="3" id="KW-1185">Reference proteome</keyword>
<evidence type="ECO:0000313" key="3">
    <source>
        <dbReference type="Proteomes" id="UP000224563"/>
    </source>
</evidence>
<dbReference type="Pfam" id="PF08984">
    <property type="entry name" value="DUF1858"/>
    <property type="match status" value="1"/>
</dbReference>
<dbReference type="NCBIfam" id="TIGR03980">
    <property type="entry name" value="prismane_assoc"/>
    <property type="match status" value="1"/>
</dbReference>
<dbReference type="PANTHER" id="PTHR39341">
    <property type="entry name" value="BSL7085 PROTEIN"/>
    <property type="match status" value="1"/>
</dbReference>
<dbReference type="PANTHER" id="PTHR39341:SF1">
    <property type="entry name" value="DUF1858 DOMAIN-CONTAINING PROTEIN"/>
    <property type="match status" value="1"/>
</dbReference>
<reference evidence="2 3" key="2">
    <citation type="submission" date="2017-10" db="EMBL/GenBank/DDBJ databases">
        <authorList>
            <person name="Banno H."/>
            <person name="Chua N.-H."/>
        </authorList>
    </citation>
    <scope>NUCLEOTIDE SEQUENCE [LARGE SCALE GENOMIC DNA]</scope>
    <source>
        <strain evidence="2 3">JK623</strain>
    </source>
</reference>
<organism evidence="2 3">
    <name type="scientific">Agathobacter ruminis</name>
    <dbReference type="NCBI Taxonomy" id="1712665"/>
    <lineage>
        <taxon>Bacteria</taxon>
        <taxon>Bacillati</taxon>
        <taxon>Bacillota</taxon>
        <taxon>Clostridia</taxon>
        <taxon>Lachnospirales</taxon>
        <taxon>Lachnospiraceae</taxon>
        <taxon>Agathobacter</taxon>
    </lineage>
</organism>